<reference evidence="12 13" key="1">
    <citation type="submission" date="2013-08" db="EMBL/GenBank/DDBJ databases">
        <title>Intrasporangium oryzae NRRL B-24470.</title>
        <authorList>
            <person name="Liu H."/>
            <person name="Wang G."/>
        </authorList>
    </citation>
    <scope>NUCLEOTIDE SEQUENCE [LARGE SCALE GENOMIC DNA]</scope>
    <source>
        <strain evidence="12 13">NRRL B-24470</strain>
    </source>
</reference>
<keyword evidence="2 10" id="KW-1003">Cell membrane</keyword>
<proteinExistence type="inferred from homology"/>
<dbReference type="PANTHER" id="PTHR28259">
    <property type="entry name" value="FLUORIDE EXPORT PROTEIN 1-RELATED"/>
    <property type="match status" value="1"/>
</dbReference>
<feature type="binding site" evidence="10">
    <location>
        <position position="124"/>
    </location>
    <ligand>
        <name>Na(+)</name>
        <dbReference type="ChEBI" id="CHEBI:29101"/>
        <note>structural</note>
    </ligand>
</feature>
<evidence type="ECO:0000256" key="7">
    <source>
        <dbReference type="ARBA" id="ARBA00035120"/>
    </source>
</evidence>
<dbReference type="PANTHER" id="PTHR28259:SF1">
    <property type="entry name" value="FLUORIDE EXPORT PROTEIN 1-RELATED"/>
    <property type="match status" value="1"/>
</dbReference>
<keyword evidence="5 10" id="KW-0472">Membrane</keyword>
<dbReference type="STRING" id="1386089.N865_12715"/>
<comment type="activity regulation">
    <text evidence="10">Na(+) is not transported, but it plays an essential structural role and its presence is essential for fluoride channel function.</text>
</comment>
<feature type="transmembrane region" description="Helical" evidence="10">
    <location>
        <begin position="146"/>
        <end position="168"/>
    </location>
</feature>
<gene>
    <name evidence="10" type="primary">fluC</name>
    <name evidence="10" type="synonym">crcB</name>
    <name evidence="12" type="ORF">N865_12715</name>
</gene>
<sequence>MPNNGHTDPAAIDDDPPDHRRGHDTIPTDPDVTAADRPRAVAREGLVRGRLDVLGVIAVGGALGSAARFGLATIVPHGRTEIAWSTVIANLTGAFLLGLLMVFVNEVWPPQRYVRPFLGVGVLGGYTTFSTYMLDAHALVDAGRALSLVTYLLSTLVGGLVAVWLGAASGRLVVRRGRGGVTT</sequence>
<dbReference type="OrthoDB" id="4408652at2"/>
<evidence type="ECO:0000256" key="11">
    <source>
        <dbReference type="SAM" id="MobiDB-lite"/>
    </source>
</evidence>
<dbReference type="eggNOG" id="COG0239">
    <property type="taxonomic scope" value="Bacteria"/>
</dbReference>
<evidence type="ECO:0000313" key="13">
    <source>
        <dbReference type="Proteomes" id="UP000019489"/>
    </source>
</evidence>
<keyword evidence="10" id="KW-0915">Sodium</keyword>
<feature type="binding site" evidence="10">
    <location>
        <position position="127"/>
    </location>
    <ligand>
        <name>Na(+)</name>
        <dbReference type="ChEBI" id="CHEBI:29101"/>
        <note>structural</note>
    </ligand>
</feature>
<evidence type="ECO:0000256" key="10">
    <source>
        <dbReference type="HAMAP-Rule" id="MF_00454"/>
    </source>
</evidence>
<dbReference type="EMBL" id="AWSA01000016">
    <property type="protein sequence ID" value="EWT01902.1"/>
    <property type="molecule type" value="Genomic_DNA"/>
</dbReference>
<dbReference type="GO" id="GO:0046872">
    <property type="term" value="F:metal ion binding"/>
    <property type="evidence" value="ECO:0007669"/>
    <property type="project" value="UniProtKB-KW"/>
</dbReference>
<dbReference type="GO" id="GO:0005886">
    <property type="term" value="C:plasma membrane"/>
    <property type="evidence" value="ECO:0007669"/>
    <property type="project" value="UniProtKB-SubCell"/>
</dbReference>
<evidence type="ECO:0000256" key="8">
    <source>
        <dbReference type="ARBA" id="ARBA00035585"/>
    </source>
</evidence>
<evidence type="ECO:0000256" key="6">
    <source>
        <dbReference type="ARBA" id="ARBA00023303"/>
    </source>
</evidence>
<feature type="compositionally biased region" description="Basic and acidic residues" evidence="11">
    <location>
        <begin position="17"/>
        <end position="26"/>
    </location>
</feature>
<evidence type="ECO:0000256" key="9">
    <source>
        <dbReference type="ARBA" id="ARBA00049940"/>
    </source>
</evidence>
<accession>W9G9H9</accession>
<keyword evidence="10" id="KW-0406">Ion transport</keyword>
<dbReference type="Proteomes" id="UP000019489">
    <property type="component" value="Unassembled WGS sequence"/>
</dbReference>
<comment type="function">
    <text evidence="9 10">Fluoride-specific ion channel. Important for reducing fluoride concentration in the cell, thus reducing its toxicity.</text>
</comment>
<dbReference type="GO" id="GO:0062054">
    <property type="term" value="F:fluoride channel activity"/>
    <property type="evidence" value="ECO:0007669"/>
    <property type="project" value="UniProtKB-UniRule"/>
</dbReference>
<protein>
    <recommendedName>
        <fullName evidence="10">Fluoride-specific ion channel FluC</fullName>
    </recommendedName>
</protein>
<evidence type="ECO:0000313" key="12">
    <source>
        <dbReference type="EMBL" id="EWT01902.1"/>
    </source>
</evidence>
<dbReference type="GO" id="GO:0140114">
    <property type="term" value="P:cellular detoxification of fluoride"/>
    <property type="evidence" value="ECO:0007669"/>
    <property type="project" value="UniProtKB-UniRule"/>
</dbReference>
<dbReference type="PATRIC" id="fig|1386089.3.peg.1855"/>
<evidence type="ECO:0000256" key="3">
    <source>
        <dbReference type="ARBA" id="ARBA00022692"/>
    </source>
</evidence>
<name>W9G9H9_9MICO</name>
<evidence type="ECO:0000256" key="1">
    <source>
        <dbReference type="ARBA" id="ARBA00004651"/>
    </source>
</evidence>
<dbReference type="Pfam" id="PF02537">
    <property type="entry name" value="CRCB"/>
    <property type="match status" value="1"/>
</dbReference>
<organism evidence="12 13">
    <name type="scientific">Intrasporangium oryzae NRRL B-24470</name>
    <dbReference type="NCBI Taxonomy" id="1386089"/>
    <lineage>
        <taxon>Bacteria</taxon>
        <taxon>Bacillati</taxon>
        <taxon>Actinomycetota</taxon>
        <taxon>Actinomycetes</taxon>
        <taxon>Micrococcales</taxon>
        <taxon>Intrasporangiaceae</taxon>
        <taxon>Intrasporangium</taxon>
    </lineage>
</organism>
<keyword evidence="10" id="KW-0813">Transport</keyword>
<dbReference type="RefSeq" id="WP_084328095.1">
    <property type="nucleotide sequence ID" value="NZ_AWSA01000016.1"/>
</dbReference>
<evidence type="ECO:0000256" key="5">
    <source>
        <dbReference type="ARBA" id="ARBA00023136"/>
    </source>
</evidence>
<keyword evidence="10" id="KW-0479">Metal-binding</keyword>
<feature type="region of interest" description="Disordered" evidence="11">
    <location>
        <begin position="1"/>
        <end position="35"/>
    </location>
</feature>
<dbReference type="AlphaFoldDB" id="W9G9H9"/>
<feature type="transmembrane region" description="Helical" evidence="10">
    <location>
        <begin position="53"/>
        <end position="76"/>
    </location>
</feature>
<keyword evidence="3 10" id="KW-0812">Transmembrane</keyword>
<keyword evidence="13" id="KW-1185">Reference proteome</keyword>
<comment type="subcellular location">
    <subcellularLocation>
        <location evidence="1 10">Cell membrane</location>
        <topology evidence="1 10">Multi-pass membrane protein</topology>
    </subcellularLocation>
</comment>
<feature type="transmembrane region" description="Helical" evidence="10">
    <location>
        <begin position="82"/>
        <end position="104"/>
    </location>
</feature>
<feature type="transmembrane region" description="Helical" evidence="10">
    <location>
        <begin position="116"/>
        <end position="134"/>
    </location>
</feature>
<keyword evidence="6 10" id="KW-0407">Ion channel</keyword>
<comment type="caution">
    <text evidence="12">The sequence shown here is derived from an EMBL/GenBank/DDBJ whole genome shotgun (WGS) entry which is preliminary data.</text>
</comment>
<comment type="catalytic activity">
    <reaction evidence="8">
        <text>fluoride(in) = fluoride(out)</text>
        <dbReference type="Rhea" id="RHEA:76159"/>
        <dbReference type="ChEBI" id="CHEBI:17051"/>
    </reaction>
    <physiologicalReaction direction="left-to-right" evidence="8">
        <dbReference type="Rhea" id="RHEA:76160"/>
    </physiologicalReaction>
</comment>
<keyword evidence="4 10" id="KW-1133">Transmembrane helix</keyword>
<comment type="similarity">
    <text evidence="7 10">Belongs to the fluoride channel Fluc/FEX (TC 1.A.43) family.</text>
</comment>
<dbReference type="HAMAP" id="MF_00454">
    <property type="entry name" value="FluC"/>
    <property type="match status" value="1"/>
</dbReference>
<evidence type="ECO:0000256" key="2">
    <source>
        <dbReference type="ARBA" id="ARBA00022475"/>
    </source>
</evidence>
<evidence type="ECO:0000256" key="4">
    <source>
        <dbReference type="ARBA" id="ARBA00022989"/>
    </source>
</evidence>
<dbReference type="InterPro" id="IPR003691">
    <property type="entry name" value="FluC"/>
</dbReference>